<evidence type="ECO:0000313" key="2">
    <source>
        <dbReference type="EMBL" id="KAH1092363.1"/>
    </source>
</evidence>
<sequence>MMVAESLVELVLRRDKLKSSMLNGKGNGEGEYDEDEGRHKNDGNGSSSDGISVSMGQSNLYRYRFVITNRCADASRYEGWEKVAQGIDMKPIVAQGIDMKPIESTVELTPIGNVGCASGFEEKGAMQK</sequence>
<feature type="region of interest" description="Disordered" evidence="1">
    <location>
        <begin position="20"/>
        <end position="52"/>
    </location>
</feature>
<gene>
    <name evidence="2" type="ORF">J1N35_019620</name>
</gene>
<dbReference type="EMBL" id="JAIQCV010000006">
    <property type="protein sequence ID" value="KAH1092363.1"/>
    <property type="molecule type" value="Genomic_DNA"/>
</dbReference>
<reference evidence="2 3" key="1">
    <citation type="journal article" date="2021" name="Plant Biotechnol. J.">
        <title>Multi-omics assisted identification of the key and species-specific regulatory components of drought-tolerant mechanisms in Gossypium stocksii.</title>
        <authorList>
            <person name="Yu D."/>
            <person name="Ke L."/>
            <person name="Zhang D."/>
            <person name="Wu Y."/>
            <person name="Sun Y."/>
            <person name="Mei J."/>
            <person name="Sun J."/>
            <person name="Sun Y."/>
        </authorList>
    </citation>
    <scope>NUCLEOTIDE SEQUENCE [LARGE SCALE GENOMIC DNA]</scope>
    <source>
        <strain evidence="3">cv. E1</strain>
        <tissue evidence="2">Leaf</tissue>
    </source>
</reference>
<evidence type="ECO:0000256" key="1">
    <source>
        <dbReference type="SAM" id="MobiDB-lite"/>
    </source>
</evidence>
<protein>
    <submittedName>
        <fullName evidence="2">Uncharacterized protein</fullName>
    </submittedName>
</protein>
<evidence type="ECO:0000313" key="3">
    <source>
        <dbReference type="Proteomes" id="UP000828251"/>
    </source>
</evidence>
<dbReference type="AlphaFoldDB" id="A0A9D4A7S0"/>
<proteinExistence type="predicted"/>
<keyword evidence="3" id="KW-1185">Reference proteome</keyword>
<organism evidence="2 3">
    <name type="scientific">Gossypium stocksii</name>
    <dbReference type="NCBI Taxonomy" id="47602"/>
    <lineage>
        <taxon>Eukaryota</taxon>
        <taxon>Viridiplantae</taxon>
        <taxon>Streptophyta</taxon>
        <taxon>Embryophyta</taxon>
        <taxon>Tracheophyta</taxon>
        <taxon>Spermatophyta</taxon>
        <taxon>Magnoliopsida</taxon>
        <taxon>eudicotyledons</taxon>
        <taxon>Gunneridae</taxon>
        <taxon>Pentapetalae</taxon>
        <taxon>rosids</taxon>
        <taxon>malvids</taxon>
        <taxon>Malvales</taxon>
        <taxon>Malvaceae</taxon>
        <taxon>Malvoideae</taxon>
        <taxon>Gossypium</taxon>
    </lineage>
</organism>
<feature type="compositionally biased region" description="Low complexity" evidence="1">
    <location>
        <begin position="43"/>
        <end position="52"/>
    </location>
</feature>
<comment type="caution">
    <text evidence="2">The sequence shown here is derived from an EMBL/GenBank/DDBJ whole genome shotgun (WGS) entry which is preliminary data.</text>
</comment>
<accession>A0A9D4A7S0</accession>
<name>A0A9D4A7S0_9ROSI</name>
<dbReference type="Proteomes" id="UP000828251">
    <property type="component" value="Unassembled WGS sequence"/>
</dbReference>